<feature type="domain" description="WSC" evidence="3">
    <location>
        <begin position="40"/>
        <end position="124"/>
    </location>
</feature>
<dbReference type="Proteomes" id="UP000799302">
    <property type="component" value="Unassembled WGS sequence"/>
</dbReference>
<dbReference type="Pfam" id="PF01822">
    <property type="entry name" value="WSC"/>
    <property type="match status" value="4"/>
</dbReference>
<dbReference type="SMART" id="SM00321">
    <property type="entry name" value="WSC"/>
    <property type="match status" value="4"/>
</dbReference>
<protein>
    <submittedName>
        <fullName evidence="4">WSC-domain-containing protein</fullName>
    </submittedName>
</protein>
<keyword evidence="5" id="KW-1185">Reference proteome</keyword>
<keyword evidence="2" id="KW-0732">Signal</keyword>
<evidence type="ECO:0000259" key="3">
    <source>
        <dbReference type="PROSITE" id="PS51212"/>
    </source>
</evidence>
<evidence type="ECO:0000256" key="2">
    <source>
        <dbReference type="SAM" id="SignalP"/>
    </source>
</evidence>
<dbReference type="PROSITE" id="PS51212">
    <property type="entry name" value="WSC"/>
    <property type="match status" value="4"/>
</dbReference>
<dbReference type="PANTHER" id="PTHR45964">
    <property type="entry name" value="WSCD FAMILY MEMBER CG9164"/>
    <property type="match status" value="1"/>
</dbReference>
<keyword evidence="1" id="KW-0677">Repeat</keyword>
<feature type="signal peptide" evidence="2">
    <location>
        <begin position="1"/>
        <end position="19"/>
    </location>
</feature>
<reference evidence="4" key="1">
    <citation type="journal article" date="2020" name="Stud. Mycol.">
        <title>101 Dothideomycetes genomes: a test case for predicting lifestyles and emergence of pathogens.</title>
        <authorList>
            <person name="Haridas S."/>
            <person name="Albert R."/>
            <person name="Binder M."/>
            <person name="Bloem J."/>
            <person name="Labutti K."/>
            <person name="Salamov A."/>
            <person name="Andreopoulos B."/>
            <person name="Baker S."/>
            <person name="Barry K."/>
            <person name="Bills G."/>
            <person name="Bluhm B."/>
            <person name="Cannon C."/>
            <person name="Castanera R."/>
            <person name="Culley D."/>
            <person name="Daum C."/>
            <person name="Ezra D."/>
            <person name="Gonzalez J."/>
            <person name="Henrissat B."/>
            <person name="Kuo A."/>
            <person name="Liang C."/>
            <person name="Lipzen A."/>
            <person name="Lutzoni F."/>
            <person name="Magnuson J."/>
            <person name="Mondo S."/>
            <person name="Nolan M."/>
            <person name="Ohm R."/>
            <person name="Pangilinan J."/>
            <person name="Park H.-J."/>
            <person name="Ramirez L."/>
            <person name="Alfaro M."/>
            <person name="Sun H."/>
            <person name="Tritt A."/>
            <person name="Yoshinaga Y."/>
            <person name="Zwiers L.-H."/>
            <person name="Turgeon B."/>
            <person name="Goodwin S."/>
            <person name="Spatafora J."/>
            <person name="Crous P."/>
            <person name="Grigoriev I."/>
        </authorList>
    </citation>
    <scope>NUCLEOTIDE SEQUENCE</scope>
    <source>
        <strain evidence="4">CBS 115976</strain>
    </source>
</reference>
<dbReference type="EMBL" id="MU004236">
    <property type="protein sequence ID" value="KAF2668726.1"/>
    <property type="molecule type" value="Genomic_DNA"/>
</dbReference>
<gene>
    <name evidence="4" type="ORF">BT63DRAFT_456367</name>
</gene>
<dbReference type="AlphaFoldDB" id="A0A6A6UAU8"/>
<evidence type="ECO:0000256" key="1">
    <source>
        <dbReference type="ARBA" id="ARBA00022737"/>
    </source>
</evidence>
<feature type="domain" description="WSC" evidence="3">
    <location>
        <begin position="142"/>
        <end position="239"/>
    </location>
</feature>
<dbReference type="InterPro" id="IPR051589">
    <property type="entry name" value="Sialate-O-sulfotransferase"/>
</dbReference>
<name>A0A6A6UAU8_9PEZI</name>
<feature type="chain" id="PRO_5025619269" evidence="2">
    <location>
        <begin position="20"/>
        <end position="449"/>
    </location>
</feature>
<evidence type="ECO:0000313" key="5">
    <source>
        <dbReference type="Proteomes" id="UP000799302"/>
    </source>
</evidence>
<evidence type="ECO:0000313" key="4">
    <source>
        <dbReference type="EMBL" id="KAF2668726.1"/>
    </source>
</evidence>
<proteinExistence type="predicted"/>
<feature type="domain" description="WSC" evidence="3">
    <location>
        <begin position="370"/>
        <end position="449"/>
    </location>
</feature>
<dbReference type="InterPro" id="IPR002889">
    <property type="entry name" value="WSC_carb-bd"/>
</dbReference>
<accession>A0A6A6UAU8</accession>
<sequence>MVHLFSVTVLLSIHSLATALPDSRTLFRRALATPSSSIGAYNYNGCYYDSVNSRTLTGSTTTADDMTNEECVSFCSAKGFAYADCGSNLNIRTVEPDTDCNMSCGGNATEPCGAGNRLSVFYSGAPGVAVPAAPKALGGTNNWGYIGCYTDGYPRALAVGAQLPGGASSTSVETCTSYCQSNGYTLAGVEYGQECYCDNAIGAGYGPAPNGEAGCNMVCAGAPSEYCGGSFRLNTYQLGAPNPDTPVWKALGCYTDSVAKRSLSVGMQVLGGAQNMTQENCQSSCEAAGYNLAGVEYSGECYCDNSIQNGGGPAPDGNSGCNMQCNGNTLEICGGPDRLTFFQYVAPSAGSSSSASSAPSASASAQSNLGWTSLGCYTDSVNTRSLSQIGVVNGGMTVELCNSACFSSGYTLAGVEYGGECYCDNQIRNGGGPAPDGSVGCNMGCNGNK</sequence>
<dbReference type="PANTHER" id="PTHR45964:SF5">
    <property type="entry name" value="WSCD FAMILY MEMBER CG9164"/>
    <property type="match status" value="1"/>
</dbReference>
<organism evidence="4 5">
    <name type="scientific">Microthyrium microscopicum</name>
    <dbReference type="NCBI Taxonomy" id="703497"/>
    <lineage>
        <taxon>Eukaryota</taxon>
        <taxon>Fungi</taxon>
        <taxon>Dikarya</taxon>
        <taxon>Ascomycota</taxon>
        <taxon>Pezizomycotina</taxon>
        <taxon>Dothideomycetes</taxon>
        <taxon>Dothideomycetes incertae sedis</taxon>
        <taxon>Microthyriales</taxon>
        <taxon>Microthyriaceae</taxon>
        <taxon>Microthyrium</taxon>
    </lineage>
</organism>
<feature type="domain" description="WSC" evidence="3">
    <location>
        <begin position="247"/>
        <end position="345"/>
    </location>
</feature>
<dbReference type="OrthoDB" id="2019572at2759"/>